<evidence type="ECO:0000313" key="2">
    <source>
        <dbReference type="Proteomes" id="UP000460272"/>
    </source>
</evidence>
<dbReference type="SUPFAM" id="SSF102198">
    <property type="entry name" value="Putative cyclase"/>
    <property type="match status" value="1"/>
</dbReference>
<dbReference type="GO" id="GO:0019441">
    <property type="term" value="P:L-tryptophan catabolic process to kynurenine"/>
    <property type="evidence" value="ECO:0007669"/>
    <property type="project" value="InterPro"/>
</dbReference>
<gene>
    <name evidence="1" type="ORF">EAS64_24235</name>
</gene>
<dbReference type="InterPro" id="IPR037175">
    <property type="entry name" value="KFase_sf"/>
</dbReference>
<dbReference type="PANTHER" id="PTHR34861:SF11">
    <property type="entry name" value="CYCLASE"/>
    <property type="match status" value="1"/>
</dbReference>
<dbReference type="Gene3D" id="3.50.30.50">
    <property type="entry name" value="Putative cyclase"/>
    <property type="match status" value="1"/>
</dbReference>
<dbReference type="PANTHER" id="PTHR34861">
    <property type="match status" value="1"/>
</dbReference>
<dbReference type="Proteomes" id="UP000460272">
    <property type="component" value="Unassembled WGS sequence"/>
</dbReference>
<comment type="caution">
    <text evidence="1">The sequence shown here is derived from an EMBL/GenBank/DDBJ whole genome shotgun (WGS) entry which is preliminary data.</text>
</comment>
<organism evidence="1 2">
    <name type="scientific">Trebonia kvetii</name>
    <dbReference type="NCBI Taxonomy" id="2480626"/>
    <lineage>
        <taxon>Bacteria</taxon>
        <taxon>Bacillati</taxon>
        <taxon>Actinomycetota</taxon>
        <taxon>Actinomycetes</taxon>
        <taxon>Streptosporangiales</taxon>
        <taxon>Treboniaceae</taxon>
        <taxon>Trebonia</taxon>
    </lineage>
</organism>
<dbReference type="InterPro" id="IPR007325">
    <property type="entry name" value="KFase/CYL"/>
</dbReference>
<dbReference type="Pfam" id="PF04199">
    <property type="entry name" value="Cyclase"/>
    <property type="match status" value="1"/>
</dbReference>
<protein>
    <submittedName>
        <fullName evidence="1">Cyclase family protein</fullName>
    </submittedName>
</protein>
<proteinExistence type="predicted"/>
<sequence length="353" mass="36981">MIFLCPGTTAALAVQSRGPIAGGGPCCNAASVTDDDVIPSYDSLPRLPGNGLRHAWDVWGRGDNLGTLNRLSGAVVAAAAGCVRTGERIGVSLPLGLPDPPFFGRKSFRHGFEPMGPAAWDDYVDGFYLQCSSQWDGLRHIGSGADGWYGGWRGQPADDLEPLGIHHWAQRGIIGRGVLVDLVSLMAETQGESYDPFTQVAFRPADLVAALDRAGVTPRPGDILCVRTGWTDKYLTLDAAGRSALSEGMQSFRGYAAAGLTGSEEMARYLWDSGIAAVACDNPAVEVVPGDPADGFLHERLIPCLGMAIGELFSFGPLAAACAAAGRHEFLFVSVPLNVTGAIGSPANAVAIL</sequence>
<keyword evidence="2" id="KW-1185">Reference proteome</keyword>
<dbReference type="AlphaFoldDB" id="A0A6P2BWR2"/>
<dbReference type="GO" id="GO:0004061">
    <property type="term" value="F:arylformamidase activity"/>
    <property type="evidence" value="ECO:0007669"/>
    <property type="project" value="InterPro"/>
</dbReference>
<evidence type="ECO:0000313" key="1">
    <source>
        <dbReference type="EMBL" id="TVZ03494.1"/>
    </source>
</evidence>
<name>A0A6P2BWR2_9ACTN</name>
<dbReference type="OrthoDB" id="7067800at2"/>
<accession>A0A6P2BWR2</accession>
<reference evidence="1 2" key="1">
    <citation type="submission" date="2018-11" db="EMBL/GenBank/DDBJ databases">
        <title>Trebonia kvetii gen.nov., sp.nov., a novel acidophilic actinobacterium, and proposal of the new actinobacterial family Treboniaceae fam. nov.</title>
        <authorList>
            <person name="Rapoport D."/>
            <person name="Sagova-Mareckova M."/>
            <person name="Sedlacek I."/>
            <person name="Provaznik J."/>
            <person name="Kralova S."/>
            <person name="Pavlinic D."/>
            <person name="Benes V."/>
            <person name="Kopecky J."/>
        </authorList>
    </citation>
    <scope>NUCLEOTIDE SEQUENCE [LARGE SCALE GENOMIC DNA]</scope>
    <source>
        <strain evidence="1 2">15Tr583</strain>
    </source>
</reference>
<dbReference type="EMBL" id="RPFW01000004">
    <property type="protein sequence ID" value="TVZ03494.1"/>
    <property type="molecule type" value="Genomic_DNA"/>
</dbReference>